<keyword evidence="2" id="KW-0813">Transport</keyword>
<dbReference type="EMBL" id="JBHSNC010000038">
    <property type="protein sequence ID" value="MFC5530252.1"/>
    <property type="molecule type" value="Genomic_DNA"/>
</dbReference>
<feature type="transmembrane region" description="Helical" evidence="7">
    <location>
        <begin position="214"/>
        <end position="234"/>
    </location>
</feature>
<evidence type="ECO:0000313" key="9">
    <source>
        <dbReference type="EMBL" id="MFC5530252.1"/>
    </source>
</evidence>
<feature type="transmembrane region" description="Helical" evidence="7">
    <location>
        <begin position="20"/>
        <end position="39"/>
    </location>
</feature>
<evidence type="ECO:0000313" key="10">
    <source>
        <dbReference type="Proteomes" id="UP001596108"/>
    </source>
</evidence>
<organism evidence="9 10">
    <name type="scientific">Cohnella yongneupensis</name>
    <dbReference type="NCBI Taxonomy" id="425006"/>
    <lineage>
        <taxon>Bacteria</taxon>
        <taxon>Bacillati</taxon>
        <taxon>Bacillota</taxon>
        <taxon>Bacilli</taxon>
        <taxon>Bacillales</taxon>
        <taxon>Paenibacillaceae</taxon>
        <taxon>Cohnella</taxon>
    </lineage>
</organism>
<dbReference type="PANTHER" id="PTHR23517:SF3">
    <property type="entry name" value="INTEGRAL MEMBRANE TRANSPORT PROTEIN"/>
    <property type="match status" value="1"/>
</dbReference>
<evidence type="ECO:0000256" key="2">
    <source>
        <dbReference type="ARBA" id="ARBA00022448"/>
    </source>
</evidence>
<proteinExistence type="predicted"/>
<feature type="transmembrane region" description="Helical" evidence="7">
    <location>
        <begin position="161"/>
        <end position="181"/>
    </location>
</feature>
<evidence type="ECO:0000256" key="3">
    <source>
        <dbReference type="ARBA" id="ARBA00022475"/>
    </source>
</evidence>
<keyword evidence="10" id="KW-1185">Reference proteome</keyword>
<comment type="caution">
    <text evidence="9">The sequence shown here is derived from an EMBL/GenBank/DDBJ whole genome shotgun (WGS) entry which is preliminary data.</text>
</comment>
<feature type="transmembrane region" description="Helical" evidence="7">
    <location>
        <begin position="364"/>
        <end position="384"/>
    </location>
</feature>
<evidence type="ECO:0000256" key="1">
    <source>
        <dbReference type="ARBA" id="ARBA00004651"/>
    </source>
</evidence>
<dbReference type="InterPro" id="IPR020846">
    <property type="entry name" value="MFS_dom"/>
</dbReference>
<keyword evidence="5 7" id="KW-1133">Transmembrane helix</keyword>
<feature type="transmembrane region" description="Helical" evidence="7">
    <location>
        <begin position="105"/>
        <end position="126"/>
    </location>
</feature>
<feature type="transmembrane region" description="Helical" evidence="7">
    <location>
        <begin position="138"/>
        <end position="155"/>
    </location>
</feature>
<evidence type="ECO:0000256" key="6">
    <source>
        <dbReference type="ARBA" id="ARBA00023136"/>
    </source>
</evidence>
<gene>
    <name evidence="9" type="ORF">ACFPQ4_12515</name>
</gene>
<dbReference type="Pfam" id="PF07690">
    <property type="entry name" value="MFS_1"/>
    <property type="match status" value="2"/>
</dbReference>
<dbReference type="Gene3D" id="1.20.1250.20">
    <property type="entry name" value="MFS general substrate transporter like domains"/>
    <property type="match status" value="2"/>
</dbReference>
<dbReference type="PANTHER" id="PTHR23517">
    <property type="entry name" value="RESISTANCE PROTEIN MDTM, PUTATIVE-RELATED-RELATED"/>
    <property type="match status" value="1"/>
</dbReference>
<sequence length="396" mass="43074">MANLKQLLTGRRMSFPRNAVLLFLMEWVRGAFLISLLPTFAVDRWGISLTVIGTAVSVHYLTDNLVKGIAGLLLDRFSAKIVLHVGFVIALAGIVLLVAYHSPWILLIASGLLGLGFSPVWIVCLSQISEEKRAEQMGMLYVFWLAGLGLGPLVVNFMLDYGYHASSLLFAVMFVGGWLLVGKGREPVRTVALNNVPIRKQLEQLWDRLKQSKALLPGMVLQTMAAGMLVPFLTTFAVDRLGLSHSQFSLVILTGGSFAVASLVPMGKWYDRTNSKWFLASGFGIFSLALFGLLFARSFLSVEVAAIMMGVSYAGLLPAWNALMAQHIPKESQGTGWGIFSTVEGMGIVVGPLIGSWLTGIGSIALPFAASAALFGAIGLYYCFFRMDPLCLIEER</sequence>
<keyword evidence="6 7" id="KW-0472">Membrane</keyword>
<feature type="transmembrane region" description="Helical" evidence="7">
    <location>
        <begin position="277"/>
        <end position="296"/>
    </location>
</feature>
<feature type="transmembrane region" description="Helical" evidence="7">
    <location>
        <begin position="246"/>
        <end position="265"/>
    </location>
</feature>
<dbReference type="InterPro" id="IPR011701">
    <property type="entry name" value="MFS"/>
</dbReference>
<feature type="transmembrane region" description="Helical" evidence="7">
    <location>
        <begin position="302"/>
        <end position="323"/>
    </location>
</feature>
<evidence type="ECO:0000259" key="8">
    <source>
        <dbReference type="PROSITE" id="PS50850"/>
    </source>
</evidence>
<dbReference type="SUPFAM" id="SSF103473">
    <property type="entry name" value="MFS general substrate transporter"/>
    <property type="match status" value="1"/>
</dbReference>
<keyword evidence="3" id="KW-1003">Cell membrane</keyword>
<dbReference type="InterPro" id="IPR050171">
    <property type="entry name" value="MFS_Transporters"/>
</dbReference>
<protein>
    <submittedName>
        <fullName evidence="9">MFS transporter</fullName>
    </submittedName>
</protein>
<dbReference type="CDD" id="cd17325">
    <property type="entry name" value="MFS_MdtG_SLC18_like"/>
    <property type="match status" value="1"/>
</dbReference>
<dbReference type="InterPro" id="IPR036259">
    <property type="entry name" value="MFS_trans_sf"/>
</dbReference>
<accession>A0ABW0R362</accession>
<name>A0ABW0R362_9BACL</name>
<dbReference type="Proteomes" id="UP001596108">
    <property type="component" value="Unassembled WGS sequence"/>
</dbReference>
<keyword evidence="4 7" id="KW-0812">Transmembrane</keyword>
<dbReference type="RefSeq" id="WP_378112192.1">
    <property type="nucleotide sequence ID" value="NZ_JBHSNC010000038.1"/>
</dbReference>
<feature type="transmembrane region" description="Helical" evidence="7">
    <location>
        <begin position="335"/>
        <end position="358"/>
    </location>
</feature>
<feature type="domain" description="Major facilitator superfamily (MFS) profile" evidence="8">
    <location>
        <begin position="1"/>
        <end position="388"/>
    </location>
</feature>
<reference evidence="10" key="1">
    <citation type="journal article" date="2019" name="Int. J. Syst. Evol. Microbiol.">
        <title>The Global Catalogue of Microorganisms (GCM) 10K type strain sequencing project: providing services to taxonomists for standard genome sequencing and annotation.</title>
        <authorList>
            <consortium name="The Broad Institute Genomics Platform"/>
            <consortium name="The Broad Institute Genome Sequencing Center for Infectious Disease"/>
            <person name="Wu L."/>
            <person name="Ma J."/>
        </authorList>
    </citation>
    <scope>NUCLEOTIDE SEQUENCE [LARGE SCALE GENOMIC DNA]</scope>
    <source>
        <strain evidence="10">CGMCC 1.18578</strain>
    </source>
</reference>
<comment type="subcellular location">
    <subcellularLocation>
        <location evidence="1">Cell membrane</location>
        <topology evidence="1">Multi-pass membrane protein</topology>
    </subcellularLocation>
</comment>
<evidence type="ECO:0000256" key="5">
    <source>
        <dbReference type="ARBA" id="ARBA00022989"/>
    </source>
</evidence>
<evidence type="ECO:0000256" key="7">
    <source>
        <dbReference type="SAM" id="Phobius"/>
    </source>
</evidence>
<dbReference type="PROSITE" id="PS50850">
    <property type="entry name" value="MFS"/>
    <property type="match status" value="1"/>
</dbReference>
<evidence type="ECO:0000256" key="4">
    <source>
        <dbReference type="ARBA" id="ARBA00022692"/>
    </source>
</evidence>
<feature type="transmembrane region" description="Helical" evidence="7">
    <location>
        <begin position="81"/>
        <end position="99"/>
    </location>
</feature>